<dbReference type="Gene3D" id="1.20.1070.10">
    <property type="entry name" value="Rhodopsin 7-helix transmembrane proteins"/>
    <property type="match status" value="1"/>
</dbReference>
<dbReference type="PROSITE" id="PS00237">
    <property type="entry name" value="G_PROTEIN_RECEP_F1_1"/>
    <property type="match status" value="1"/>
</dbReference>
<evidence type="ECO:0000313" key="12">
    <source>
        <dbReference type="Proteomes" id="UP000230750"/>
    </source>
</evidence>
<keyword evidence="4 8" id="KW-0297">G-protein coupled receptor</keyword>
<dbReference type="PANTHER" id="PTHR24243:SF208">
    <property type="entry name" value="PYROKININ-1 RECEPTOR"/>
    <property type="match status" value="1"/>
</dbReference>
<accession>A0A2G8KAN8</accession>
<keyword evidence="6 8" id="KW-0675">Receptor</keyword>
<evidence type="ECO:0000256" key="7">
    <source>
        <dbReference type="ARBA" id="ARBA00023224"/>
    </source>
</evidence>
<feature type="transmembrane region" description="Helical" evidence="9">
    <location>
        <begin position="349"/>
        <end position="373"/>
    </location>
</feature>
<dbReference type="OrthoDB" id="5969463at2759"/>
<dbReference type="InterPro" id="IPR000276">
    <property type="entry name" value="GPCR_Rhodpsn"/>
</dbReference>
<feature type="transmembrane region" description="Helical" evidence="9">
    <location>
        <begin position="113"/>
        <end position="136"/>
    </location>
</feature>
<comment type="caution">
    <text evidence="11">The sequence shown here is derived from an EMBL/GenBank/DDBJ whole genome shotgun (WGS) entry which is preliminary data.</text>
</comment>
<dbReference type="InterPro" id="IPR017452">
    <property type="entry name" value="GPCR_Rhodpsn_7TM"/>
</dbReference>
<reference evidence="11 12" key="1">
    <citation type="journal article" date="2017" name="PLoS Biol.">
        <title>The sea cucumber genome provides insights into morphological evolution and visceral regeneration.</title>
        <authorList>
            <person name="Zhang X."/>
            <person name="Sun L."/>
            <person name="Yuan J."/>
            <person name="Sun Y."/>
            <person name="Gao Y."/>
            <person name="Zhang L."/>
            <person name="Li S."/>
            <person name="Dai H."/>
            <person name="Hamel J.F."/>
            <person name="Liu C."/>
            <person name="Yu Y."/>
            <person name="Liu S."/>
            <person name="Lin W."/>
            <person name="Guo K."/>
            <person name="Jin S."/>
            <person name="Xu P."/>
            <person name="Storey K.B."/>
            <person name="Huan P."/>
            <person name="Zhang T."/>
            <person name="Zhou Y."/>
            <person name="Zhang J."/>
            <person name="Lin C."/>
            <person name="Li X."/>
            <person name="Xing L."/>
            <person name="Huo D."/>
            <person name="Sun M."/>
            <person name="Wang L."/>
            <person name="Mercier A."/>
            <person name="Li F."/>
            <person name="Yang H."/>
            <person name="Xiang J."/>
        </authorList>
    </citation>
    <scope>NUCLEOTIDE SEQUENCE [LARGE SCALE GENOMIC DNA]</scope>
    <source>
        <strain evidence="11">Shaxun</strain>
        <tissue evidence="11">Muscle</tissue>
    </source>
</reference>
<evidence type="ECO:0000256" key="9">
    <source>
        <dbReference type="SAM" id="Phobius"/>
    </source>
</evidence>
<dbReference type="Proteomes" id="UP000230750">
    <property type="component" value="Unassembled WGS sequence"/>
</dbReference>
<protein>
    <submittedName>
        <fullName evidence="11">Putative histamine H3 receptor-like</fullName>
    </submittedName>
</protein>
<keyword evidence="2 8" id="KW-0812">Transmembrane</keyword>
<dbReference type="PANTHER" id="PTHR24243">
    <property type="entry name" value="G-PROTEIN COUPLED RECEPTOR"/>
    <property type="match status" value="1"/>
</dbReference>
<keyword evidence="5 9" id="KW-0472">Membrane</keyword>
<comment type="subcellular location">
    <subcellularLocation>
        <location evidence="1">Membrane</location>
        <topology evidence="1">Multi-pass membrane protein</topology>
    </subcellularLocation>
</comment>
<organism evidence="11 12">
    <name type="scientific">Stichopus japonicus</name>
    <name type="common">Sea cucumber</name>
    <dbReference type="NCBI Taxonomy" id="307972"/>
    <lineage>
        <taxon>Eukaryota</taxon>
        <taxon>Metazoa</taxon>
        <taxon>Echinodermata</taxon>
        <taxon>Eleutherozoa</taxon>
        <taxon>Echinozoa</taxon>
        <taxon>Holothuroidea</taxon>
        <taxon>Aspidochirotacea</taxon>
        <taxon>Aspidochirotida</taxon>
        <taxon>Stichopodidae</taxon>
        <taxon>Apostichopus</taxon>
    </lineage>
</organism>
<feature type="transmembrane region" description="Helical" evidence="9">
    <location>
        <begin position="36"/>
        <end position="59"/>
    </location>
</feature>
<dbReference type="PROSITE" id="PS50262">
    <property type="entry name" value="G_PROTEIN_RECEP_F1_2"/>
    <property type="match status" value="1"/>
</dbReference>
<evidence type="ECO:0000256" key="5">
    <source>
        <dbReference type="ARBA" id="ARBA00023136"/>
    </source>
</evidence>
<evidence type="ECO:0000256" key="4">
    <source>
        <dbReference type="ARBA" id="ARBA00023040"/>
    </source>
</evidence>
<keyword evidence="7 8" id="KW-0807">Transducer</keyword>
<sequence>MLESLNCTVHSPSSNTTAGFNETIGYSGESEIVQNVTIVLAYLIAAIFTVFENTVVLIIYRKTTAIRKLPFNLYIANLAFADLLVGLLVTPGIGIRNKVPYELGVTLIIIYEWLVRFPIFLSIFIVVAMTYDRYLLVADPLLYTVQNTHSIARRRLTVTWVISFIYSCFYSVVNQVTVQVLAPSTSDSNLTIAMVTSSARFLLDFILPFVILLSVNVLFLIKLNLTLKTISLQLHDEANSSRTSYSHYHTETTQNETAVDDKLDYNLKTSRGTDRTRDGDVAVITSTGPSSVVLSIKGQTGAVRRGQIINDSRLRKVARNLMLLVSVFLICWLPLNFLLLFKFVVTVDWFFLSVALIILLLNSAINPWLYAIMNKHYRSGMAKLFYCSKQSL</sequence>
<evidence type="ECO:0000259" key="10">
    <source>
        <dbReference type="PROSITE" id="PS50262"/>
    </source>
</evidence>
<dbReference type="SUPFAM" id="SSF81321">
    <property type="entry name" value="Family A G protein-coupled receptor-like"/>
    <property type="match status" value="1"/>
</dbReference>
<evidence type="ECO:0000256" key="8">
    <source>
        <dbReference type="RuleBase" id="RU000688"/>
    </source>
</evidence>
<name>A0A2G8KAN8_STIJA</name>
<proteinExistence type="inferred from homology"/>
<dbReference type="Pfam" id="PF00001">
    <property type="entry name" value="7tm_1"/>
    <property type="match status" value="1"/>
</dbReference>
<feature type="domain" description="G-protein coupled receptors family 1 profile" evidence="10">
    <location>
        <begin position="52"/>
        <end position="370"/>
    </location>
</feature>
<feature type="transmembrane region" description="Helical" evidence="9">
    <location>
        <begin position="71"/>
        <end position="93"/>
    </location>
</feature>
<dbReference type="PRINTS" id="PR00237">
    <property type="entry name" value="GPCRRHODOPSN"/>
</dbReference>
<evidence type="ECO:0000313" key="11">
    <source>
        <dbReference type="EMBL" id="PIK45057.1"/>
    </source>
</evidence>
<evidence type="ECO:0000256" key="1">
    <source>
        <dbReference type="ARBA" id="ARBA00004141"/>
    </source>
</evidence>
<dbReference type="GO" id="GO:0004930">
    <property type="term" value="F:G protein-coupled receptor activity"/>
    <property type="evidence" value="ECO:0007669"/>
    <property type="project" value="UniProtKB-KW"/>
</dbReference>
<evidence type="ECO:0000256" key="3">
    <source>
        <dbReference type="ARBA" id="ARBA00022989"/>
    </source>
</evidence>
<evidence type="ECO:0000256" key="6">
    <source>
        <dbReference type="ARBA" id="ARBA00023170"/>
    </source>
</evidence>
<evidence type="ECO:0000256" key="2">
    <source>
        <dbReference type="ARBA" id="ARBA00022692"/>
    </source>
</evidence>
<dbReference type="GO" id="GO:0016020">
    <property type="term" value="C:membrane"/>
    <property type="evidence" value="ECO:0007669"/>
    <property type="project" value="UniProtKB-SubCell"/>
</dbReference>
<feature type="transmembrane region" description="Helical" evidence="9">
    <location>
        <begin position="201"/>
        <end position="221"/>
    </location>
</feature>
<dbReference type="STRING" id="307972.A0A2G8KAN8"/>
<feature type="transmembrane region" description="Helical" evidence="9">
    <location>
        <begin position="157"/>
        <end position="181"/>
    </location>
</feature>
<feature type="transmembrane region" description="Helical" evidence="9">
    <location>
        <begin position="321"/>
        <end position="343"/>
    </location>
</feature>
<dbReference type="EMBL" id="MRZV01000737">
    <property type="protein sequence ID" value="PIK45057.1"/>
    <property type="molecule type" value="Genomic_DNA"/>
</dbReference>
<keyword evidence="3 9" id="KW-1133">Transmembrane helix</keyword>
<gene>
    <name evidence="11" type="ORF">BSL78_18083</name>
</gene>
<comment type="similarity">
    <text evidence="8">Belongs to the G-protein coupled receptor 1 family.</text>
</comment>
<keyword evidence="12" id="KW-1185">Reference proteome</keyword>
<dbReference type="AlphaFoldDB" id="A0A2G8KAN8"/>
<dbReference type="CDD" id="cd00637">
    <property type="entry name" value="7tm_classA_rhodopsin-like"/>
    <property type="match status" value="1"/>
</dbReference>